<accession>A0ABQ9XZ62</accession>
<dbReference type="EMBL" id="JARBJD010000052">
    <property type="protein sequence ID" value="KAK2956782.1"/>
    <property type="molecule type" value="Genomic_DNA"/>
</dbReference>
<gene>
    <name evidence="1" type="ORF">BLNAU_8235</name>
</gene>
<protein>
    <submittedName>
        <fullName evidence="1">Uncharacterized protein</fullName>
    </submittedName>
</protein>
<comment type="caution">
    <text evidence="1">The sequence shown here is derived from an EMBL/GenBank/DDBJ whole genome shotgun (WGS) entry which is preliminary data.</text>
</comment>
<sequence>MPKRPRLGAPEISLSTSITSDWRLVLQDSITSKDLQQGCLSLLDQIDTDLPLSETEMNHAARFLEYASIHVKYRKSPHHQLLEPLLYEELCEQRKVTSALVKLFLHFIE</sequence>
<reference evidence="1 2" key="1">
    <citation type="journal article" date="2022" name="bioRxiv">
        <title>Genomics of Preaxostyla Flagellates Illuminates Evolutionary Transitions and the Path Towards Mitochondrial Loss.</title>
        <authorList>
            <person name="Novak L.V.F."/>
            <person name="Treitli S.C."/>
            <person name="Pyrih J."/>
            <person name="Halakuc P."/>
            <person name="Pipaliya S.V."/>
            <person name="Vacek V."/>
            <person name="Brzon O."/>
            <person name="Soukal P."/>
            <person name="Eme L."/>
            <person name="Dacks J.B."/>
            <person name="Karnkowska A."/>
            <person name="Elias M."/>
            <person name="Hampl V."/>
        </authorList>
    </citation>
    <scope>NUCLEOTIDE SEQUENCE [LARGE SCALE GENOMIC DNA]</scope>
    <source>
        <strain evidence="1">NAU3</strain>
        <tissue evidence="1">Gut</tissue>
    </source>
</reference>
<keyword evidence="2" id="KW-1185">Reference proteome</keyword>
<proteinExistence type="predicted"/>
<dbReference type="Proteomes" id="UP001281761">
    <property type="component" value="Unassembled WGS sequence"/>
</dbReference>
<organism evidence="1 2">
    <name type="scientific">Blattamonas nauphoetae</name>
    <dbReference type="NCBI Taxonomy" id="2049346"/>
    <lineage>
        <taxon>Eukaryota</taxon>
        <taxon>Metamonada</taxon>
        <taxon>Preaxostyla</taxon>
        <taxon>Oxymonadida</taxon>
        <taxon>Blattamonas</taxon>
    </lineage>
</organism>
<evidence type="ECO:0000313" key="1">
    <source>
        <dbReference type="EMBL" id="KAK2956782.1"/>
    </source>
</evidence>
<name>A0ABQ9XZ62_9EUKA</name>
<evidence type="ECO:0000313" key="2">
    <source>
        <dbReference type="Proteomes" id="UP001281761"/>
    </source>
</evidence>